<dbReference type="Proteomes" id="UP000236654">
    <property type="component" value="Unassembled WGS sequence"/>
</dbReference>
<reference evidence="1 2" key="1">
    <citation type="submission" date="2017-12" db="EMBL/GenBank/DDBJ databases">
        <title>The draft genome sequence of Brumimicrobium saltpan LHR20.</title>
        <authorList>
            <person name="Do Z.-J."/>
            <person name="Luo H.-R."/>
        </authorList>
    </citation>
    <scope>NUCLEOTIDE SEQUENCE [LARGE SCALE GENOMIC DNA]</scope>
    <source>
        <strain evidence="1 2">LHR20</strain>
    </source>
</reference>
<proteinExistence type="predicted"/>
<accession>A0A2I0R699</accession>
<evidence type="ECO:0000313" key="2">
    <source>
        <dbReference type="Proteomes" id="UP000236654"/>
    </source>
</evidence>
<evidence type="ECO:0000313" key="1">
    <source>
        <dbReference type="EMBL" id="PKR82112.1"/>
    </source>
</evidence>
<name>A0A2I0R699_9FLAO</name>
<protein>
    <submittedName>
        <fullName evidence="1">Uncharacterized protein</fullName>
    </submittedName>
</protein>
<organism evidence="1 2">
    <name type="scientific">Brumimicrobium salinarum</name>
    <dbReference type="NCBI Taxonomy" id="2058658"/>
    <lineage>
        <taxon>Bacteria</taxon>
        <taxon>Pseudomonadati</taxon>
        <taxon>Bacteroidota</taxon>
        <taxon>Flavobacteriia</taxon>
        <taxon>Flavobacteriales</taxon>
        <taxon>Crocinitomicaceae</taxon>
        <taxon>Brumimicrobium</taxon>
    </lineage>
</organism>
<dbReference type="AlphaFoldDB" id="A0A2I0R699"/>
<dbReference type="EMBL" id="PJNI01000001">
    <property type="protein sequence ID" value="PKR82112.1"/>
    <property type="molecule type" value="Genomic_DNA"/>
</dbReference>
<sequence length="78" mass="8913">MSPPLGLFVITYIFIQDAAVPANTCRLAGTYKGLFLKTIRIRKHLAYKHLIRALKENRISTNSERDCLTISRHKVQSL</sequence>
<comment type="caution">
    <text evidence="1">The sequence shown here is derived from an EMBL/GenBank/DDBJ whole genome shotgun (WGS) entry which is preliminary data.</text>
</comment>
<gene>
    <name evidence="1" type="ORF">CW751_01890</name>
</gene>
<keyword evidence="2" id="KW-1185">Reference proteome</keyword>